<evidence type="ECO:0000259" key="4">
    <source>
        <dbReference type="Pfam" id="PF06738"/>
    </source>
</evidence>
<sequence length="732" mass="82588">MELKELGAEDPISHRNFGGGDDKYYPESPIQFEAEDIKTLPESSTSHYSLSSSNKVSNPIPFKVQNPTSSSKSNPQKADHQPSDFNKNSIPVPIDIDSSLATNRDPGCFLSKIESKAQDSNSNSNNSDSDSKSPKQIESITLEKKKNIFSSMWPLFNEIQSNDSNQKFQNIDMRDQLGTPDLLLKKKLDQVGGIQYSNALDSCNQEDMKNIDNDIRKNVEYSLLVKNLNFHSLPKVIEMLNNSKRNSPAHSVKDVPSTPVTKFSQHPPPGLLEKTNSEGSYSESSNFADSQIPFDSKLPTNRKYNSNDFSYNETPETSSSRPYYAHMLENDILNSFGTNHSQGAFFSPNNIQPSANTAKTLHKRKNFGQNRENSYPNSMNNDDSDSIDEKFTTNYIMKQHFLVKIGQAMGDYGCPTYSLESDLYRMANFLKIKASFAIYPGVFFTFFEDNKVFNNETKIVMLNQSFDMQKLELVSALLEDVLNNNELVKDGLQQLIIIKNMKPIYNDFIKTLSFAICSLAACPLAFNGGWMDMLVSFFLSLIVYFYDRLGSKYKQFQNLVEFISALTVSFIASFLTKYICFSSVVLSSLVVPLPGFIMTTGFIEIMARSTVTGTSRIVHSVVIMLMLSFGIQVGHSMHSIIIPSSSYKQLNMDISNAHLFIIVFCDVWHVPGCKVLEPEFFSNILCFISAWNFQQHTRSGDRHPPIRVCVTVYHGPSSWINWCPLCLVPYWG</sequence>
<comment type="similarity">
    <text evidence="1">Belongs to the ThrE exporter (TC 2.A.79) family.</text>
</comment>
<dbReference type="PANTHER" id="PTHR31082:SF4">
    <property type="entry name" value="PHEROMONE-REGULATED MEMBRANE PROTEIN 10"/>
    <property type="match status" value="1"/>
</dbReference>
<feature type="region of interest" description="Disordered" evidence="2">
    <location>
        <begin position="1"/>
        <end position="99"/>
    </location>
</feature>
<organism evidence="5 6">
    <name type="scientific">Smittium mucronatum</name>
    <dbReference type="NCBI Taxonomy" id="133383"/>
    <lineage>
        <taxon>Eukaryota</taxon>
        <taxon>Fungi</taxon>
        <taxon>Fungi incertae sedis</taxon>
        <taxon>Zoopagomycota</taxon>
        <taxon>Kickxellomycotina</taxon>
        <taxon>Harpellomycetes</taxon>
        <taxon>Harpellales</taxon>
        <taxon>Legeriomycetaceae</taxon>
        <taxon>Smittium</taxon>
    </lineage>
</organism>
<dbReference type="AlphaFoldDB" id="A0A1R0GPX9"/>
<dbReference type="EMBL" id="LSSL01005237">
    <property type="protein sequence ID" value="OLY78953.1"/>
    <property type="molecule type" value="Genomic_DNA"/>
</dbReference>
<name>A0A1R0GPX9_9FUNG</name>
<feature type="region of interest" description="Disordered" evidence="2">
    <location>
        <begin position="245"/>
        <end position="320"/>
    </location>
</feature>
<evidence type="ECO:0000256" key="2">
    <source>
        <dbReference type="SAM" id="MobiDB-lite"/>
    </source>
</evidence>
<feature type="transmembrane region" description="Helical" evidence="3">
    <location>
        <begin position="617"/>
        <end position="635"/>
    </location>
</feature>
<keyword evidence="3" id="KW-0812">Transmembrane</keyword>
<dbReference type="STRING" id="133383.A0A1R0GPX9"/>
<dbReference type="Pfam" id="PF06738">
    <property type="entry name" value="ThrE"/>
    <property type="match status" value="1"/>
</dbReference>
<dbReference type="GO" id="GO:0022857">
    <property type="term" value="F:transmembrane transporter activity"/>
    <property type="evidence" value="ECO:0007669"/>
    <property type="project" value="InterPro"/>
</dbReference>
<proteinExistence type="inferred from homology"/>
<feature type="transmembrane region" description="Helical" evidence="3">
    <location>
        <begin position="558"/>
        <end position="579"/>
    </location>
</feature>
<feature type="compositionally biased region" description="Polar residues" evidence="2">
    <location>
        <begin position="298"/>
        <end position="320"/>
    </location>
</feature>
<evidence type="ECO:0000256" key="3">
    <source>
        <dbReference type="SAM" id="Phobius"/>
    </source>
</evidence>
<feature type="compositionally biased region" description="Basic and acidic residues" evidence="2">
    <location>
        <begin position="1"/>
        <end position="13"/>
    </location>
</feature>
<dbReference type="InterPro" id="IPR051361">
    <property type="entry name" value="ThrE/Ser_Exporter"/>
</dbReference>
<feature type="compositionally biased region" description="Polar residues" evidence="2">
    <location>
        <begin position="65"/>
        <end position="76"/>
    </location>
</feature>
<dbReference type="PANTHER" id="PTHR31082">
    <property type="entry name" value="PHEROMONE-REGULATED MEMBRANE PROTEIN 10"/>
    <property type="match status" value="1"/>
</dbReference>
<keyword evidence="3" id="KW-0472">Membrane</keyword>
<dbReference type="Proteomes" id="UP000187455">
    <property type="component" value="Unassembled WGS sequence"/>
</dbReference>
<keyword evidence="3" id="KW-1133">Transmembrane helix</keyword>
<feature type="transmembrane region" description="Helical" evidence="3">
    <location>
        <begin position="585"/>
        <end position="605"/>
    </location>
</feature>
<dbReference type="InterPro" id="IPR010619">
    <property type="entry name" value="ThrE-like_N"/>
</dbReference>
<dbReference type="OrthoDB" id="413008at2759"/>
<feature type="compositionally biased region" description="Low complexity" evidence="2">
    <location>
        <begin position="119"/>
        <end position="128"/>
    </location>
</feature>
<evidence type="ECO:0000313" key="5">
    <source>
        <dbReference type="EMBL" id="OLY78953.1"/>
    </source>
</evidence>
<protein>
    <submittedName>
        <fullName evidence="5">Pheromone-regulated membrane protein 10</fullName>
    </submittedName>
</protein>
<evidence type="ECO:0000313" key="6">
    <source>
        <dbReference type="Proteomes" id="UP000187455"/>
    </source>
</evidence>
<feature type="transmembrane region" description="Helical" evidence="3">
    <location>
        <begin position="524"/>
        <end position="546"/>
    </location>
</feature>
<feature type="region of interest" description="Disordered" evidence="2">
    <location>
        <begin position="114"/>
        <end position="137"/>
    </location>
</feature>
<feature type="compositionally biased region" description="Low complexity" evidence="2">
    <location>
        <begin position="43"/>
        <end position="53"/>
    </location>
</feature>
<feature type="domain" description="Threonine/serine exporter-like N-terminal" evidence="4">
    <location>
        <begin position="400"/>
        <end position="635"/>
    </location>
</feature>
<accession>A0A1R0GPX9</accession>
<comment type="caution">
    <text evidence="5">The sequence shown here is derived from an EMBL/GenBank/DDBJ whole genome shotgun (WGS) entry which is preliminary data.</text>
</comment>
<gene>
    <name evidence="5" type="ORF">AYI68_g6990</name>
</gene>
<keyword evidence="6" id="KW-1185">Reference proteome</keyword>
<evidence type="ECO:0000256" key="1">
    <source>
        <dbReference type="ARBA" id="ARBA00034125"/>
    </source>
</evidence>
<feature type="compositionally biased region" description="Polar residues" evidence="2">
    <location>
        <begin position="277"/>
        <end position="289"/>
    </location>
</feature>
<reference evidence="5 6" key="1">
    <citation type="journal article" date="2016" name="Mol. Biol. Evol.">
        <title>Genome-Wide Survey of Gut Fungi (Harpellales) Reveals the First Horizontally Transferred Ubiquitin Gene from a Mosquito Host.</title>
        <authorList>
            <person name="Wang Y."/>
            <person name="White M.M."/>
            <person name="Kvist S."/>
            <person name="Moncalvo J.M."/>
        </authorList>
    </citation>
    <scope>NUCLEOTIDE SEQUENCE [LARGE SCALE GENOMIC DNA]</scope>
    <source>
        <strain evidence="5 6">ALG-7-W6</strain>
    </source>
</reference>